<protein>
    <submittedName>
        <fullName evidence="2">Uncharacterized protein</fullName>
    </submittedName>
</protein>
<feature type="region of interest" description="Disordered" evidence="1">
    <location>
        <begin position="1"/>
        <end position="24"/>
    </location>
</feature>
<accession>A0A834STF2</accession>
<evidence type="ECO:0000256" key="1">
    <source>
        <dbReference type="SAM" id="MobiDB-lite"/>
    </source>
</evidence>
<evidence type="ECO:0000313" key="2">
    <source>
        <dbReference type="EMBL" id="KAF7809396.1"/>
    </source>
</evidence>
<proteinExistence type="predicted"/>
<organism evidence="2 3">
    <name type="scientific">Senna tora</name>
    <dbReference type="NCBI Taxonomy" id="362788"/>
    <lineage>
        <taxon>Eukaryota</taxon>
        <taxon>Viridiplantae</taxon>
        <taxon>Streptophyta</taxon>
        <taxon>Embryophyta</taxon>
        <taxon>Tracheophyta</taxon>
        <taxon>Spermatophyta</taxon>
        <taxon>Magnoliopsida</taxon>
        <taxon>eudicotyledons</taxon>
        <taxon>Gunneridae</taxon>
        <taxon>Pentapetalae</taxon>
        <taxon>rosids</taxon>
        <taxon>fabids</taxon>
        <taxon>Fabales</taxon>
        <taxon>Fabaceae</taxon>
        <taxon>Caesalpinioideae</taxon>
        <taxon>Cassia clade</taxon>
        <taxon>Senna</taxon>
    </lineage>
</organism>
<gene>
    <name evidence="2" type="ORF">G2W53_036139</name>
</gene>
<feature type="compositionally biased region" description="Basic and acidic residues" evidence="1">
    <location>
        <begin position="1"/>
        <end position="13"/>
    </location>
</feature>
<comment type="caution">
    <text evidence="2">The sequence shown here is derived from an EMBL/GenBank/DDBJ whole genome shotgun (WGS) entry which is preliminary data.</text>
</comment>
<reference evidence="2" key="1">
    <citation type="submission" date="2020-09" db="EMBL/GenBank/DDBJ databases">
        <title>Genome-Enabled Discovery of Anthraquinone Biosynthesis in Senna tora.</title>
        <authorList>
            <person name="Kang S.-H."/>
            <person name="Pandey R.P."/>
            <person name="Lee C.-M."/>
            <person name="Sim J.-S."/>
            <person name="Jeong J.-T."/>
            <person name="Choi B.-S."/>
            <person name="Jung M."/>
            <person name="Ginzburg D."/>
            <person name="Zhao K."/>
            <person name="Won S.Y."/>
            <person name="Oh T.-J."/>
            <person name="Yu Y."/>
            <person name="Kim N.-H."/>
            <person name="Lee O.R."/>
            <person name="Lee T.-H."/>
            <person name="Bashyal P."/>
            <person name="Kim T.-S."/>
            <person name="Lee W.-H."/>
            <person name="Kawkins C."/>
            <person name="Kim C.-K."/>
            <person name="Kim J.S."/>
            <person name="Ahn B.O."/>
            <person name="Rhee S.Y."/>
            <person name="Sohng J.K."/>
        </authorList>
    </citation>
    <scope>NUCLEOTIDE SEQUENCE</scope>
    <source>
        <tissue evidence="2">Leaf</tissue>
    </source>
</reference>
<dbReference type="AlphaFoldDB" id="A0A834STF2"/>
<evidence type="ECO:0000313" key="3">
    <source>
        <dbReference type="Proteomes" id="UP000634136"/>
    </source>
</evidence>
<dbReference type="Proteomes" id="UP000634136">
    <property type="component" value="Unassembled WGS sequence"/>
</dbReference>
<keyword evidence="3" id="KW-1185">Reference proteome</keyword>
<name>A0A834STF2_9FABA</name>
<dbReference type="EMBL" id="JAAIUW010000011">
    <property type="protein sequence ID" value="KAF7809396.1"/>
    <property type="molecule type" value="Genomic_DNA"/>
</dbReference>
<sequence length="37" mass="4139">MGERNREEKEARAPHPLFIQNAPTMISATHVHSLAPT</sequence>